<evidence type="ECO:0000256" key="1">
    <source>
        <dbReference type="SAM" id="MobiDB-lite"/>
    </source>
</evidence>
<reference evidence="2" key="1">
    <citation type="submission" date="2014-12" db="EMBL/GenBank/DDBJ databases">
        <title>Insight into the proteome of Arion vulgaris.</title>
        <authorList>
            <person name="Aradska J."/>
            <person name="Bulat T."/>
            <person name="Smidak R."/>
            <person name="Sarate P."/>
            <person name="Gangsoo J."/>
            <person name="Sialana F."/>
            <person name="Bilban M."/>
            <person name="Lubec G."/>
        </authorList>
    </citation>
    <scope>NUCLEOTIDE SEQUENCE</scope>
    <source>
        <tissue evidence="2">Skin</tissue>
    </source>
</reference>
<feature type="compositionally biased region" description="Polar residues" evidence="1">
    <location>
        <begin position="41"/>
        <end position="57"/>
    </location>
</feature>
<proteinExistence type="predicted"/>
<accession>A0A0B6Y2M3</accession>
<feature type="compositionally biased region" description="Polar residues" evidence="1">
    <location>
        <begin position="65"/>
        <end position="79"/>
    </location>
</feature>
<feature type="non-terminal residue" evidence="2">
    <location>
        <position position="79"/>
    </location>
</feature>
<dbReference type="EMBL" id="HACG01003667">
    <property type="protein sequence ID" value="CEK50532.1"/>
    <property type="molecule type" value="Transcribed_RNA"/>
</dbReference>
<evidence type="ECO:0000313" key="2">
    <source>
        <dbReference type="EMBL" id="CEK50532.1"/>
    </source>
</evidence>
<name>A0A0B6Y2M3_9EUPU</name>
<dbReference type="AlphaFoldDB" id="A0A0B6Y2M3"/>
<sequence length="79" mass="8786">TDCVQYEKDYIIKTQTVHRVPQVWQSPSVIAHGKVKAYKPNSTLATDDSYSSDNNAAESDDARCRNTNRISSMSLSSFG</sequence>
<protein>
    <submittedName>
        <fullName evidence="2">Uncharacterized protein</fullName>
    </submittedName>
</protein>
<feature type="region of interest" description="Disordered" evidence="1">
    <location>
        <begin position="41"/>
        <end position="79"/>
    </location>
</feature>
<feature type="non-terminal residue" evidence="2">
    <location>
        <position position="1"/>
    </location>
</feature>
<organism evidence="2">
    <name type="scientific">Arion vulgaris</name>
    <dbReference type="NCBI Taxonomy" id="1028688"/>
    <lineage>
        <taxon>Eukaryota</taxon>
        <taxon>Metazoa</taxon>
        <taxon>Spiralia</taxon>
        <taxon>Lophotrochozoa</taxon>
        <taxon>Mollusca</taxon>
        <taxon>Gastropoda</taxon>
        <taxon>Heterobranchia</taxon>
        <taxon>Euthyneura</taxon>
        <taxon>Panpulmonata</taxon>
        <taxon>Eupulmonata</taxon>
        <taxon>Stylommatophora</taxon>
        <taxon>Helicina</taxon>
        <taxon>Arionoidea</taxon>
        <taxon>Arionidae</taxon>
        <taxon>Arion</taxon>
    </lineage>
</organism>
<gene>
    <name evidence="2" type="primary">ORF11016</name>
</gene>